<evidence type="ECO:0000313" key="4">
    <source>
        <dbReference type="Proteomes" id="UP000799291"/>
    </source>
</evidence>
<keyword evidence="2" id="KW-0732">Signal</keyword>
<keyword evidence="4" id="KW-1185">Reference proteome</keyword>
<evidence type="ECO:0000256" key="2">
    <source>
        <dbReference type="SAM" id="SignalP"/>
    </source>
</evidence>
<feature type="compositionally biased region" description="Polar residues" evidence="1">
    <location>
        <begin position="105"/>
        <end position="127"/>
    </location>
</feature>
<feature type="region of interest" description="Disordered" evidence="1">
    <location>
        <begin position="87"/>
        <end position="127"/>
    </location>
</feature>
<evidence type="ECO:0000313" key="3">
    <source>
        <dbReference type="EMBL" id="KAF2678175.1"/>
    </source>
</evidence>
<dbReference type="AlphaFoldDB" id="A0A6G1IJ63"/>
<feature type="compositionally biased region" description="Polar residues" evidence="1">
    <location>
        <begin position="87"/>
        <end position="96"/>
    </location>
</feature>
<protein>
    <submittedName>
        <fullName evidence="3">Uncharacterized protein</fullName>
    </submittedName>
</protein>
<dbReference type="EMBL" id="MU005614">
    <property type="protein sequence ID" value="KAF2678175.1"/>
    <property type="molecule type" value="Genomic_DNA"/>
</dbReference>
<proteinExistence type="predicted"/>
<sequence>MRSTIFTFAALSTLALAKTDYEGCTSSTTVVGGGASVIYWDPTNGEICQYLDCGGGRAPPKTTVPGCAAYEGTATYSPSYLPGWGEMTSSSATEKPTTAAGYPTKETSTGYPVEETSSSTTEIGYPTVTPSSTGYTTLITSAPVLPSASGTGSVYPTGNGTTVESPTLSTSSAPIEQTGAAVAVGVAKGMAGLMAGVFGLAML</sequence>
<name>A0A6G1IJ63_9PLEO</name>
<evidence type="ECO:0000256" key="1">
    <source>
        <dbReference type="SAM" id="MobiDB-lite"/>
    </source>
</evidence>
<dbReference type="OrthoDB" id="3942074at2759"/>
<organism evidence="3 4">
    <name type="scientific">Lentithecium fluviatile CBS 122367</name>
    <dbReference type="NCBI Taxonomy" id="1168545"/>
    <lineage>
        <taxon>Eukaryota</taxon>
        <taxon>Fungi</taxon>
        <taxon>Dikarya</taxon>
        <taxon>Ascomycota</taxon>
        <taxon>Pezizomycotina</taxon>
        <taxon>Dothideomycetes</taxon>
        <taxon>Pleosporomycetidae</taxon>
        <taxon>Pleosporales</taxon>
        <taxon>Massarineae</taxon>
        <taxon>Lentitheciaceae</taxon>
        <taxon>Lentithecium</taxon>
    </lineage>
</organism>
<dbReference type="Proteomes" id="UP000799291">
    <property type="component" value="Unassembled WGS sequence"/>
</dbReference>
<feature type="chain" id="PRO_5026230388" evidence="2">
    <location>
        <begin position="18"/>
        <end position="203"/>
    </location>
</feature>
<reference evidence="3" key="1">
    <citation type="journal article" date="2020" name="Stud. Mycol.">
        <title>101 Dothideomycetes genomes: a test case for predicting lifestyles and emergence of pathogens.</title>
        <authorList>
            <person name="Haridas S."/>
            <person name="Albert R."/>
            <person name="Binder M."/>
            <person name="Bloem J."/>
            <person name="Labutti K."/>
            <person name="Salamov A."/>
            <person name="Andreopoulos B."/>
            <person name="Baker S."/>
            <person name="Barry K."/>
            <person name="Bills G."/>
            <person name="Bluhm B."/>
            <person name="Cannon C."/>
            <person name="Castanera R."/>
            <person name="Culley D."/>
            <person name="Daum C."/>
            <person name="Ezra D."/>
            <person name="Gonzalez J."/>
            <person name="Henrissat B."/>
            <person name="Kuo A."/>
            <person name="Liang C."/>
            <person name="Lipzen A."/>
            <person name="Lutzoni F."/>
            <person name="Magnuson J."/>
            <person name="Mondo S."/>
            <person name="Nolan M."/>
            <person name="Ohm R."/>
            <person name="Pangilinan J."/>
            <person name="Park H.-J."/>
            <person name="Ramirez L."/>
            <person name="Alfaro M."/>
            <person name="Sun H."/>
            <person name="Tritt A."/>
            <person name="Yoshinaga Y."/>
            <person name="Zwiers L.-H."/>
            <person name="Turgeon B."/>
            <person name="Goodwin S."/>
            <person name="Spatafora J."/>
            <person name="Crous P."/>
            <person name="Grigoriev I."/>
        </authorList>
    </citation>
    <scope>NUCLEOTIDE SEQUENCE</scope>
    <source>
        <strain evidence="3">CBS 122367</strain>
    </source>
</reference>
<gene>
    <name evidence="3" type="ORF">K458DRAFT_423363</name>
</gene>
<feature type="signal peptide" evidence="2">
    <location>
        <begin position="1"/>
        <end position="17"/>
    </location>
</feature>
<accession>A0A6G1IJ63</accession>